<dbReference type="PANTHER" id="PTHR33375">
    <property type="entry name" value="CHROMOSOME-PARTITIONING PROTEIN PARB-RELATED"/>
    <property type="match status" value="1"/>
</dbReference>
<dbReference type="GO" id="GO:0005694">
    <property type="term" value="C:chromosome"/>
    <property type="evidence" value="ECO:0007669"/>
    <property type="project" value="TreeGrafter"/>
</dbReference>
<dbReference type="EMBL" id="AP014633">
    <property type="protein sequence ID" value="BAP57219.1"/>
    <property type="molecule type" value="Genomic_DNA"/>
</dbReference>
<dbReference type="SUPFAM" id="SSF53335">
    <property type="entry name" value="S-adenosyl-L-methionine-dependent methyltransferases"/>
    <property type="match status" value="1"/>
</dbReference>
<dbReference type="Proteomes" id="UP000031623">
    <property type="component" value="Chromosome"/>
</dbReference>
<dbReference type="InterPro" id="IPR050336">
    <property type="entry name" value="Chromosome_partition/occlusion"/>
</dbReference>
<dbReference type="Gene3D" id="3.90.1530.10">
    <property type="entry name" value="Conserved hypothetical protein from pyrococcus furiosus pfu- 392566-001, ParB domain"/>
    <property type="match status" value="1"/>
</dbReference>
<dbReference type="PANTHER" id="PTHR33375:SF1">
    <property type="entry name" value="CHROMOSOME-PARTITIONING PROTEIN PARB-RELATED"/>
    <property type="match status" value="1"/>
</dbReference>
<evidence type="ECO:0000259" key="1">
    <source>
        <dbReference type="SMART" id="SM00470"/>
    </source>
</evidence>
<dbReference type="InterPro" id="IPR036086">
    <property type="entry name" value="ParB/Sulfiredoxin_sf"/>
</dbReference>
<dbReference type="HOGENOM" id="CLU_645477_0_0_6"/>
<sequence>MMQTESIEMIEVTRLVPHPLSLQIYGEPRNTANFKQLVESIRIHGVFEPLIVTTKLVILSGHRRAIAAMEAGIKHVPIRKVKKLNELAQIELITTLNHHRNRLPSEMVREALAIEKLEQSTKKKLISQNRTHKEDEILAVRVGFNSRRTFEQAKKIVLSNDQSLIELMDQRTITTAYRKLHKKEGFSTYSSIIKPSDNWNFSPVQYPRIDKSETHGYIPGDIYANCFWYFVKPNDLVVDPMAGSGMAKHVYEHRHEWMGTNSYDFRLMLFDLTPQTEDIKQHDLLEGFPVDQADYIFIDLPYLGMANRTYSNKKQDIANMSEDSYLKAITRIAEVCANAQKGSKLCTVISPNHTDHKTQKIVNIVEYIRESWRSVGYKLYIETYSSRRIQSYQSATMAKLNNIAKKRRLPLTDMTVIMTFERIYS</sequence>
<protein>
    <recommendedName>
        <fullName evidence="1">ParB-like N-terminal domain-containing protein</fullName>
    </recommendedName>
</protein>
<evidence type="ECO:0000313" key="3">
    <source>
        <dbReference type="Proteomes" id="UP000031623"/>
    </source>
</evidence>
<dbReference type="OrthoDB" id="9802051at2"/>
<gene>
    <name evidence="2" type="ORF">THII_2922</name>
</gene>
<evidence type="ECO:0000313" key="2">
    <source>
        <dbReference type="EMBL" id="BAP57219.1"/>
    </source>
</evidence>
<dbReference type="GO" id="GO:0007059">
    <property type="term" value="P:chromosome segregation"/>
    <property type="evidence" value="ECO:0007669"/>
    <property type="project" value="TreeGrafter"/>
</dbReference>
<dbReference type="KEGG" id="tig:THII_2922"/>
<dbReference type="SUPFAM" id="SSF110849">
    <property type="entry name" value="ParB/Sulfiredoxin"/>
    <property type="match status" value="1"/>
</dbReference>
<proteinExistence type="predicted"/>
<keyword evidence="3" id="KW-1185">Reference proteome</keyword>
<dbReference type="GO" id="GO:0045881">
    <property type="term" value="P:positive regulation of sporulation resulting in formation of a cellular spore"/>
    <property type="evidence" value="ECO:0007669"/>
    <property type="project" value="TreeGrafter"/>
</dbReference>
<dbReference type="Gene3D" id="3.40.50.150">
    <property type="entry name" value="Vaccinia Virus protein VP39"/>
    <property type="match status" value="2"/>
</dbReference>
<accession>A0A090AIL3</accession>
<dbReference type="Pfam" id="PF02195">
    <property type="entry name" value="ParB_N"/>
    <property type="match status" value="1"/>
</dbReference>
<dbReference type="InterPro" id="IPR029063">
    <property type="entry name" value="SAM-dependent_MTases_sf"/>
</dbReference>
<dbReference type="InterPro" id="IPR003115">
    <property type="entry name" value="ParB_N"/>
</dbReference>
<organism evidence="2 3">
    <name type="scientific">Thioploca ingrica</name>
    <dbReference type="NCBI Taxonomy" id="40754"/>
    <lineage>
        <taxon>Bacteria</taxon>
        <taxon>Pseudomonadati</taxon>
        <taxon>Pseudomonadota</taxon>
        <taxon>Gammaproteobacteria</taxon>
        <taxon>Thiotrichales</taxon>
        <taxon>Thiotrichaceae</taxon>
        <taxon>Thioploca</taxon>
    </lineage>
</organism>
<name>A0A090AIL3_9GAMM</name>
<dbReference type="STRING" id="40754.THII_2922"/>
<dbReference type="AlphaFoldDB" id="A0A090AIL3"/>
<feature type="domain" description="ParB-like N-terminal" evidence="1">
    <location>
        <begin position="8"/>
        <end position="96"/>
    </location>
</feature>
<dbReference type="SMART" id="SM00470">
    <property type="entry name" value="ParB"/>
    <property type="match status" value="1"/>
</dbReference>
<reference evidence="2 3" key="1">
    <citation type="journal article" date="2014" name="ISME J.">
        <title>Ecophysiology of Thioploca ingrica as revealed by the complete genome sequence supplemented with proteomic evidence.</title>
        <authorList>
            <person name="Kojima H."/>
            <person name="Ogura Y."/>
            <person name="Yamamoto N."/>
            <person name="Togashi T."/>
            <person name="Mori H."/>
            <person name="Watanabe T."/>
            <person name="Nemoto F."/>
            <person name="Kurokawa K."/>
            <person name="Hayashi T."/>
            <person name="Fukui M."/>
        </authorList>
    </citation>
    <scope>NUCLEOTIDE SEQUENCE [LARGE SCALE GENOMIC DNA]</scope>
</reference>